<reference evidence="1 2" key="2">
    <citation type="submission" date="2018-11" db="EMBL/GenBank/DDBJ databases">
        <authorList>
            <consortium name="Pathogen Informatics"/>
        </authorList>
    </citation>
    <scope>NUCLEOTIDE SEQUENCE [LARGE SCALE GENOMIC DNA]</scope>
</reference>
<dbReference type="STRING" id="387005.A0A183HE61"/>
<evidence type="ECO:0000313" key="3">
    <source>
        <dbReference type="WBParaSite" id="OFLC_0000577201-mRNA-1"/>
    </source>
</evidence>
<keyword evidence="2" id="KW-1185">Reference proteome</keyword>
<name>A0A183HE61_9BILA</name>
<sequence>MILLDKCLESLLDCYVREHCDRQRKYGIAGSAGFLIGSKMDEDFHVAHIAMCAYPDTTQDETGDIYSKSIDADWIADIGSRVLRFLPGGTMIVG</sequence>
<protein>
    <submittedName>
        <fullName evidence="3">Peptidase_S9 domain-containing protein</fullName>
    </submittedName>
</protein>
<proteinExistence type="predicted"/>
<dbReference type="WBParaSite" id="OFLC_0000577201-mRNA-1">
    <property type="protein sequence ID" value="OFLC_0000577201-mRNA-1"/>
    <property type="gene ID" value="OFLC_0000577201"/>
</dbReference>
<gene>
    <name evidence="1" type="ORF">OFLC_LOCUS5772</name>
</gene>
<dbReference type="Proteomes" id="UP000267606">
    <property type="component" value="Unassembled WGS sequence"/>
</dbReference>
<evidence type="ECO:0000313" key="1">
    <source>
        <dbReference type="EMBL" id="VDO44267.1"/>
    </source>
</evidence>
<dbReference type="Pfam" id="PF14778">
    <property type="entry name" value="ODR4-like"/>
    <property type="match status" value="1"/>
</dbReference>
<dbReference type="EMBL" id="UZAJ01005140">
    <property type="protein sequence ID" value="VDO44267.1"/>
    <property type="molecule type" value="Genomic_DNA"/>
</dbReference>
<dbReference type="InterPro" id="IPR029454">
    <property type="entry name" value="ODR-4-like"/>
</dbReference>
<accession>A0A183HE61</accession>
<evidence type="ECO:0000313" key="2">
    <source>
        <dbReference type="Proteomes" id="UP000267606"/>
    </source>
</evidence>
<reference evidence="3" key="1">
    <citation type="submission" date="2016-06" db="UniProtKB">
        <authorList>
            <consortium name="WormBaseParasite"/>
        </authorList>
    </citation>
    <scope>IDENTIFICATION</scope>
</reference>
<organism evidence="3">
    <name type="scientific">Onchocerca flexuosa</name>
    <dbReference type="NCBI Taxonomy" id="387005"/>
    <lineage>
        <taxon>Eukaryota</taxon>
        <taxon>Metazoa</taxon>
        <taxon>Ecdysozoa</taxon>
        <taxon>Nematoda</taxon>
        <taxon>Chromadorea</taxon>
        <taxon>Rhabditida</taxon>
        <taxon>Spirurina</taxon>
        <taxon>Spiruromorpha</taxon>
        <taxon>Filarioidea</taxon>
        <taxon>Onchocercidae</taxon>
        <taxon>Onchocerca</taxon>
    </lineage>
</organism>
<dbReference type="AlphaFoldDB" id="A0A183HE61"/>